<gene>
    <name evidence="4" type="ORF">FIESC28_08248</name>
</gene>
<dbReference type="OrthoDB" id="6614653at2759"/>
<comment type="caution">
    <text evidence="4">The sequence shown here is derived from an EMBL/GenBank/DDBJ whole genome shotgun (WGS) entry which is preliminary data.</text>
</comment>
<dbReference type="GO" id="GO:0006631">
    <property type="term" value="P:fatty acid metabolic process"/>
    <property type="evidence" value="ECO:0007669"/>
    <property type="project" value="TreeGrafter"/>
</dbReference>
<dbReference type="PANTHER" id="PTHR43201:SF8">
    <property type="entry name" value="ACYL-COA SYNTHETASE FAMILY MEMBER 3"/>
    <property type="match status" value="1"/>
</dbReference>
<evidence type="ECO:0000259" key="3">
    <source>
        <dbReference type="Pfam" id="PF13193"/>
    </source>
</evidence>
<dbReference type="Proteomes" id="UP000253153">
    <property type="component" value="Unassembled WGS sequence"/>
</dbReference>
<evidence type="ECO:0000259" key="2">
    <source>
        <dbReference type="Pfam" id="PF00501"/>
    </source>
</evidence>
<dbReference type="Pfam" id="PF13193">
    <property type="entry name" value="AMP-binding_C"/>
    <property type="match status" value="1"/>
</dbReference>
<dbReference type="InterPro" id="IPR025110">
    <property type="entry name" value="AMP-bd_C"/>
</dbReference>
<evidence type="ECO:0000313" key="4">
    <source>
        <dbReference type="EMBL" id="RBR13282.1"/>
    </source>
</evidence>
<dbReference type="InterPro" id="IPR000873">
    <property type="entry name" value="AMP-dep_synth/lig_dom"/>
</dbReference>
<dbReference type="GO" id="GO:0031956">
    <property type="term" value="F:medium-chain fatty acid-CoA ligase activity"/>
    <property type="evidence" value="ECO:0007669"/>
    <property type="project" value="TreeGrafter"/>
</dbReference>
<name>A0A366R8T5_9HYPO</name>
<dbReference type="RefSeq" id="XP_031013541.1">
    <property type="nucleotide sequence ID" value="XM_031162386.1"/>
</dbReference>
<evidence type="ECO:0000313" key="5">
    <source>
        <dbReference type="Proteomes" id="UP000253153"/>
    </source>
</evidence>
<organism evidence="4 5">
    <name type="scientific">Fusarium coffeatum</name>
    <dbReference type="NCBI Taxonomy" id="231269"/>
    <lineage>
        <taxon>Eukaryota</taxon>
        <taxon>Fungi</taxon>
        <taxon>Dikarya</taxon>
        <taxon>Ascomycota</taxon>
        <taxon>Pezizomycotina</taxon>
        <taxon>Sordariomycetes</taxon>
        <taxon>Hypocreomycetidae</taxon>
        <taxon>Hypocreales</taxon>
        <taxon>Nectriaceae</taxon>
        <taxon>Fusarium</taxon>
        <taxon>Fusarium incarnatum-equiseti species complex</taxon>
    </lineage>
</organism>
<dbReference type="Gene3D" id="3.30.300.30">
    <property type="match status" value="1"/>
</dbReference>
<dbReference type="Pfam" id="PF00501">
    <property type="entry name" value="AMP-binding"/>
    <property type="match status" value="1"/>
</dbReference>
<dbReference type="SUPFAM" id="SSF56801">
    <property type="entry name" value="Acetyl-CoA synthetase-like"/>
    <property type="match status" value="1"/>
</dbReference>
<keyword evidence="5" id="KW-1185">Reference proteome</keyword>
<evidence type="ECO:0000256" key="1">
    <source>
        <dbReference type="ARBA" id="ARBA00006432"/>
    </source>
</evidence>
<dbReference type="InterPro" id="IPR042099">
    <property type="entry name" value="ANL_N_sf"/>
</dbReference>
<feature type="domain" description="AMP-dependent synthetase/ligase" evidence="2">
    <location>
        <begin position="36"/>
        <end position="392"/>
    </location>
</feature>
<evidence type="ECO:0008006" key="6">
    <source>
        <dbReference type="Google" id="ProtNLM"/>
    </source>
</evidence>
<dbReference type="EMBL" id="QKXC01000186">
    <property type="protein sequence ID" value="RBR13282.1"/>
    <property type="molecule type" value="Genomic_DNA"/>
</dbReference>
<reference evidence="4 5" key="1">
    <citation type="submission" date="2018-06" db="EMBL/GenBank/DDBJ databases">
        <title>Fusarium incarnatum-equiseti species complex species 28.</title>
        <authorList>
            <person name="Gardiner D.M."/>
        </authorList>
    </citation>
    <scope>NUCLEOTIDE SEQUENCE [LARGE SCALE GENOMIC DNA]</scope>
    <source>
        <strain evidence="4 5">FIESC_28</strain>
    </source>
</reference>
<dbReference type="InterPro" id="IPR045851">
    <property type="entry name" value="AMP-bd_C_sf"/>
</dbReference>
<dbReference type="Gene3D" id="3.40.50.12780">
    <property type="entry name" value="N-terminal domain of ligase-like"/>
    <property type="match status" value="1"/>
</dbReference>
<dbReference type="GeneID" id="41997682"/>
<feature type="domain" description="AMP-binding enzyme C-terminal" evidence="3">
    <location>
        <begin position="444"/>
        <end position="521"/>
    </location>
</feature>
<dbReference type="InterPro" id="IPR020845">
    <property type="entry name" value="AMP-binding_CS"/>
</dbReference>
<protein>
    <recommendedName>
        <fullName evidence="6">AMP-dependent synthetase/ligase domain-containing protein</fullName>
    </recommendedName>
</protein>
<comment type="similarity">
    <text evidence="1">Belongs to the ATP-dependent AMP-binding enzyme family.</text>
</comment>
<sequence length="559" mass="61049">MTTTTNTDRTQMVPSHDGPHVLPNNPLFTRLLRHAHRGRIALKDRPLGVSKTYGELLDAVLAFREVVREALPSEVQRRLSNGDEVYVGVLAAGGYEFTVAVLTVLALGAAVVPMFPMAPADEVVYYATKSKQVAILSTSATTKLAQDAAHRCGIVQVGILPNLPRITRLQPHDISLSSNSPQDPRGPGVVIFTSGTTGKPKGVVLRRTYTHEGAISVGDSYGVTHTDVLLHTLPVHHQTGLGTSFFPFLNAGACIEFHGKFDAATVMQRWLQGGLTIFSAVPTIYMRLKWFIEQLPEKEQIPYKQSAGQFRAFLCGSSALQEHVQDFWTESMGRSILPRYGATEIPGCLRVSVDLHDAPKGSVGQAMPGVEVKISPEGELLVKTPNMFAKYLEDPEATKNAHDSEGWYKTGDIARREGNFYFIVGRASVDIIKSGGYKISALDVERACLTLPYVNEAMVVGVEDEEFGQRVGAVFAVKDVKASDVTLADVREILRNQLAGYKLPTVLRVVEGELPKGNTGKVQKKILGPQLIPSPGYEQMPEVQVWKTRTQAGLVQARL</sequence>
<dbReference type="PROSITE" id="PS00455">
    <property type="entry name" value="AMP_BINDING"/>
    <property type="match status" value="1"/>
</dbReference>
<proteinExistence type="inferred from homology"/>
<dbReference type="AlphaFoldDB" id="A0A366R8T5"/>
<dbReference type="PANTHER" id="PTHR43201">
    <property type="entry name" value="ACYL-COA SYNTHETASE"/>
    <property type="match status" value="1"/>
</dbReference>
<accession>A0A366R8T5</accession>